<dbReference type="AlphaFoldDB" id="A0A926I4D3"/>
<dbReference type="EMBL" id="JACRST010000003">
    <property type="protein sequence ID" value="MBC8546111.1"/>
    <property type="molecule type" value="Genomic_DNA"/>
</dbReference>
<name>A0A926I4D3_9FIRM</name>
<keyword evidence="2" id="KW-1185">Reference proteome</keyword>
<evidence type="ECO:0000313" key="2">
    <source>
        <dbReference type="Proteomes" id="UP000653127"/>
    </source>
</evidence>
<dbReference type="Proteomes" id="UP000653127">
    <property type="component" value="Unassembled WGS sequence"/>
</dbReference>
<protein>
    <submittedName>
        <fullName evidence="1">Uncharacterized protein</fullName>
    </submittedName>
</protein>
<gene>
    <name evidence="1" type="ORF">H8711_04075</name>
</gene>
<comment type="caution">
    <text evidence="1">The sequence shown here is derived from an EMBL/GenBank/DDBJ whole genome shotgun (WGS) entry which is preliminary data.</text>
</comment>
<accession>A0A926I4D3</accession>
<reference evidence="1" key="1">
    <citation type="submission" date="2020-08" db="EMBL/GenBank/DDBJ databases">
        <title>Genome public.</title>
        <authorList>
            <person name="Liu C."/>
            <person name="Sun Q."/>
        </authorList>
    </citation>
    <scope>NUCLEOTIDE SEQUENCE</scope>
    <source>
        <strain evidence="1">NSJ-31</strain>
    </source>
</reference>
<organism evidence="1 2">
    <name type="scientific">Ligaoa zhengdingensis</name>
    <dbReference type="NCBI Taxonomy" id="2763658"/>
    <lineage>
        <taxon>Bacteria</taxon>
        <taxon>Bacillati</taxon>
        <taxon>Bacillota</taxon>
        <taxon>Clostridia</taxon>
        <taxon>Eubacteriales</taxon>
        <taxon>Oscillospiraceae</taxon>
        <taxon>Ligaoa</taxon>
    </lineage>
</organism>
<proteinExistence type="predicted"/>
<evidence type="ECO:0000313" key="1">
    <source>
        <dbReference type="EMBL" id="MBC8546111.1"/>
    </source>
</evidence>
<dbReference type="RefSeq" id="WP_249282258.1">
    <property type="nucleotide sequence ID" value="NZ_JACRST010000003.1"/>
</dbReference>
<sequence>MVDFIFYRTKYKGDTIPSADFPSLIKRAGDQLARYKRIYIVTAPEADSEGMAVCAMADALYGFDLIANGEGGAVRSASIGSVSASYSGAGNDAVDVTPVGQARELFRCACLYLDIYRGVH</sequence>